<reference evidence="1" key="1">
    <citation type="submission" date="2021-06" db="EMBL/GenBank/DDBJ databases">
        <authorList>
            <person name="Kallberg Y."/>
            <person name="Tangrot J."/>
            <person name="Rosling A."/>
        </authorList>
    </citation>
    <scope>NUCLEOTIDE SEQUENCE</scope>
    <source>
        <strain evidence="1">IN212</strain>
    </source>
</reference>
<accession>A0A9N9IT38</accession>
<dbReference type="OrthoDB" id="2463503at2759"/>
<organism evidence="1 2">
    <name type="scientific">Racocetra fulgida</name>
    <dbReference type="NCBI Taxonomy" id="60492"/>
    <lineage>
        <taxon>Eukaryota</taxon>
        <taxon>Fungi</taxon>
        <taxon>Fungi incertae sedis</taxon>
        <taxon>Mucoromycota</taxon>
        <taxon>Glomeromycotina</taxon>
        <taxon>Glomeromycetes</taxon>
        <taxon>Diversisporales</taxon>
        <taxon>Gigasporaceae</taxon>
        <taxon>Racocetra</taxon>
    </lineage>
</organism>
<evidence type="ECO:0000313" key="1">
    <source>
        <dbReference type="EMBL" id="CAG8748583.1"/>
    </source>
</evidence>
<proteinExistence type="predicted"/>
<dbReference type="Proteomes" id="UP000789396">
    <property type="component" value="Unassembled WGS sequence"/>
</dbReference>
<keyword evidence="2" id="KW-1185">Reference proteome</keyword>
<name>A0A9N9IT38_9GLOM</name>
<comment type="caution">
    <text evidence="1">The sequence shown here is derived from an EMBL/GenBank/DDBJ whole genome shotgun (WGS) entry which is preliminary data.</text>
</comment>
<sequence>MAQIHFFYISNLKNELHYYGKELSESELHDSALALTTYADMENNSMGPEQNEDVLESAQSNNNRLAIGLIVNFSHTNFGGQDNAEKLSYTTQRSGNMEFDPVVIVEREFQFVNDDLL</sequence>
<dbReference type="EMBL" id="CAJVPZ010035228">
    <property type="protein sequence ID" value="CAG8748583.1"/>
    <property type="molecule type" value="Genomic_DNA"/>
</dbReference>
<protein>
    <submittedName>
        <fullName evidence="1">7071_t:CDS:1</fullName>
    </submittedName>
</protein>
<dbReference type="AlphaFoldDB" id="A0A9N9IT38"/>
<gene>
    <name evidence="1" type="ORF">RFULGI_LOCUS13431</name>
</gene>
<evidence type="ECO:0000313" key="2">
    <source>
        <dbReference type="Proteomes" id="UP000789396"/>
    </source>
</evidence>